<feature type="compositionally biased region" description="Basic and acidic residues" evidence="1">
    <location>
        <begin position="272"/>
        <end position="281"/>
    </location>
</feature>
<dbReference type="Pfam" id="PF16009">
    <property type="entry name" value="DUF4779"/>
    <property type="match status" value="1"/>
</dbReference>
<proteinExistence type="predicted"/>
<keyword evidence="2" id="KW-1185">Reference proteome</keyword>
<dbReference type="AlphaFoldDB" id="A0A6J3K8A5"/>
<evidence type="ECO:0000313" key="3">
    <source>
        <dbReference type="RefSeq" id="XP_033349333.1"/>
    </source>
</evidence>
<reference evidence="3" key="1">
    <citation type="submission" date="2025-08" db="UniProtKB">
        <authorList>
            <consortium name="RefSeq"/>
        </authorList>
    </citation>
    <scope>IDENTIFICATION</scope>
    <source>
        <tissue evidence="3">Muscle</tissue>
    </source>
</reference>
<organism evidence="2 3">
    <name type="scientific">Bombus vosnesenskii</name>
    <dbReference type="NCBI Taxonomy" id="207650"/>
    <lineage>
        <taxon>Eukaryota</taxon>
        <taxon>Metazoa</taxon>
        <taxon>Ecdysozoa</taxon>
        <taxon>Arthropoda</taxon>
        <taxon>Hexapoda</taxon>
        <taxon>Insecta</taxon>
        <taxon>Pterygota</taxon>
        <taxon>Neoptera</taxon>
        <taxon>Endopterygota</taxon>
        <taxon>Hymenoptera</taxon>
        <taxon>Apocrita</taxon>
        <taxon>Aculeata</taxon>
        <taxon>Apoidea</taxon>
        <taxon>Anthophila</taxon>
        <taxon>Apidae</taxon>
        <taxon>Bombus</taxon>
        <taxon>Pyrobombus</taxon>
    </lineage>
</organism>
<dbReference type="GeneID" id="117233285"/>
<evidence type="ECO:0000256" key="1">
    <source>
        <dbReference type="SAM" id="MobiDB-lite"/>
    </source>
</evidence>
<feature type="compositionally biased region" description="Basic and acidic residues" evidence="1">
    <location>
        <begin position="228"/>
        <end position="254"/>
    </location>
</feature>
<accession>A0A6J3K8A5</accession>
<dbReference type="RefSeq" id="XP_033349333.1">
    <property type="nucleotide sequence ID" value="XM_033493442.1"/>
</dbReference>
<protein>
    <submittedName>
        <fullName evidence="3">Uncharacterized protein LOC117233285</fullName>
    </submittedName>
</protein>
<sequence>MRIFREWHTINAAFCIHVYSTIIISITQADKLHHDVWERYESKSIEKKQAFKESDDEPSYRTSFQKMLIPIKEPRVDKNFRMFRMPLEPDAEILPAHYTGVKPPGVDHMELKHADSQISQTVPKIESLKKIEQAGNQQVSKNQESASVTGEKGYQKASSFEKAYKGESLKKKEKTRYIEAGGKKKVHENREDNSGQRAEQIGSKKGGKHKKKDSSQVDHKAAGYRNVYHKDEYKKNHDFYDNDDHGGHSKEHGRYKEKYVAIEGKFKKGDAHDFSFDESELRKRKISGNSQAGGETKGHKARRSYG</sequence>
<evidence type="ECO:0000313" key="2">
    <source>
        <dbReference type="Proteomes" id="UP000504631"/>
    </source>
</evidence>
<feature type="region of interest" description="Disordered" evidence="1">
    <location>
        <begin position="272"/>
        <end position="306"/>
    </location>
</feature>
<feature type="compositionally biased region" description="Polar residues" evidence="1">
    <location>
        <begin position="134"/>
        <end position="148"/>
    </location>
</feature>
<dbReference type="InterPro" id="IPR031959">
    <property type="entry name" value="DUF4779"/>
</dbReference>
<feature type="region of interest" description="Disordered" evidence="1">
    <location>
        <begin position="175"/>
        <end position="254"/>
    </location>
</feature>
<gene>
    <name evidence="3" type="primary">LOC117233285</name>
</gene>
<name>A0A6J3K8A5_9HYME</name>
<dbReference type="KEGG" id="bvk:117233285"/>
<feature type="region of interest" description="Disordered" evidence="1">
    <location>
        <begin position="133"/>
        <end position="159"/>
    </location>
</feature>
<dbReference type="Proteomes" id="UP000504631">
    <property type="component" value="Unplaced"/>
</dbReference>